<evidence type="ECO:0000313" key="2">
    <source>
        <dbReference type="EMBL" id="SFS81083.1"/>
    </source>
</evidence>
<dbReference type="STRING" id="593133.SAMN04488006_0156"/>
<feature type="transmembrane region" description="Helical" evidence="1">
    <location>
        <begin position="257"/>
        <end position="279"/>
    </location>
</feature>
<keyword evidence="1" id="KW-1133">Transmembrane helix</keyword>
<dbReference type="RefSeq" id="WP_090230634.1">
    <property type="nucleotide sequence ID" value="NZ_FOZP01000012.1"/>
</dbReference>
<feature type="transmembrane region" description="Helical" evidence="1">
    <location>
        <begin position="223"/>
        <end position="245"/>
    </location>
</feature>
<proteinExistence type="predicted"/>
<evidence type="ECO:0000256" key="1">
    <source>
        <dbReference type="SAM" id="Phobius"/>
    </source>
</evidence>
<organism evidence="2 3">
    <name type="scientific">Lutibacter maritimus</name>
    <dbReference type="NCBI Taxonomy" id="593133"/>
    <lineage>
        <taxon>Bacteria</taxon>
        <taxon>Pseudomonadati</taxon>
        <taxon>Bacteroidota</taxon>
        <taxon>Flavobacteriia</taxon>
        <taxon>Flavobacteriales</taxon>
        <taxon>Flavobacteriaceae</taxon>
        <taxon>Lutibacter</taxon>
    </lineage>
</organism>
<protein>
    <submittedName>
        <fullName evidence="2">Uncharacterized protein</fullName>
    </submittedName>
</protein>
<keyword evidence="3" id="KW-1185">Reference proteome</keyword>
<dbReference type="EMBL" id="FOZP01000012">
    <property type="protein sequence ID" value="SFS81083.1"/>
    <property type="molecule type" value="Genomic_DNA"/>
</dbReference>
<keyword evidence="1" id="KW-0812">Transmembrane</keyword>
<reference evidence="3" key="1">
    <citation type="submission" date="2016-10" db="EMBL/GenBank/DDBJ databases">
        <authorList>
            <person name="Varghese N."/>
            <person name="Submissions S."/>
        </authorList>
    </citation>
    <scope>NUCLEOTIDE SEQUENCE [LARGE SCALE GENOMIC DNA]</scope>
    <source>
        <strain evidence="3">DSM 24450</strain>
    </source>
</reference>
<accession>A0A1I6SW29</accession>
<feature type="transmembrane region" description="Helical" evidence="1">
    <location>
        <begin position="54"/>
        <end position="76"/>
    </location>
</feature>
<dbReference type="AlphaFoldDB" id="A0A1I6SW29"/>
<feature type="transmembrane region" description="Helical" evidence="1">
    <location>
        <begin position="6"/>
        <end position="28"/>
    </location>
</feature>
<keyword evidence="1" id="KW-0472">Membrane</keyword>
<gene>
    <name evidence="2" type="ORF">SAMN04488006_0156</name>
</gene>
<sequence length="305" mass="36270">MKQNPFSIYDFLGYLIPGSTLIYISLIIEKLGNKTEFKLSEVFTSISDYKFQEILFFIIISYALGHILSFLSSITIEKYGNWKYGYPSKYILGYVKKSFWVVKNEPEDYNESIEIYEKSENRKKRRTKNIGRIFLTILLFPFVIIDFVFGQKLHFKNFYQKGLDPYLTKVIKEKVVLLINSLGLSTENNISENDLKKYDFHRIVTHYSFENCKEHQFRMVNYVAIYGFLRNLVLIFIITSWYYFILSLNTLNIENKIDLKIILINLGIMFLSYISFMAYMKFYRRYTLEGLMLILVDKEIRSNCG</sequence>
<evidence type="ECO:0000313" key="3">
    <source>
        <dbReference type="Proteomes" id="UP000199312"/>
    </source>
</evidence>
<dbReference type="Proteomes" id="UP000199312">
    <property type="component" value="Unassembled WGS sequence"/>
</dbReference>
<feature type="transmembrane region" description="Helical" evidence="1">
    <location>
        <begin position="130"/>
        <end position="149"/>
    </location>
</feature>
<dbReference type="OrthoDB" id="6212711at2"/>
<name>A0A1I6SW29_9FLAO</name>